<evidence type="ECO:0000313" key="3">
    <source>
        <dbReference type="Proteomes" id="UP000501891"/>
    </source>
</evidence>
<evidence type="ECO:0000256" key="1">
    <source>
        <dbReference type="SAM" id="SignalP"/>
    </source>
</evidence>
<keyword evidence="3" id="KW-1185">Reference proteome</keyword>
<evidence type="ECO:0000313" key="2">
    <source>
        <dbReference type="EMBL" id="QJE73510.1"/>
    </source>
</evidence>
<evidence type="ECO:0008006" key="4">
    <source>
        <dbReference type="Google" id="ProtNLM"/>
    </source>
</evidence>
<keyword evidence="1" id="KW-0732">Signal</keyword>
<organism evidence="2 3">
    <name type="scientific">Aerophototrophica crusticola</name>
    <dbReference type="NCBI Taxonomy" id="1709002"/>
    <lineage>
        <taxon>Bacteria</taxon>
        <taxon>Pseudomonadati</taxon>
        <taxon>Pseudomonadota</taxon>
        <taxon>Alphaproteobacteria</taxon>
        <taxon>Rhodospirillales</taxon>
        <taxon>Rhodospirillaceae</taxon>
        <taxon>Aerophototrophica</taxon>
    </lineage>
</organism>
<dbReference type="Proteomes" id="UP000501891">
    <property type="component" value="Chromosome"/>
</dbReference>
<feature type="chain" id="PRO_5033051962" description="Spore coat protein U domain-containing protein" evidence="1">
    <location>
        <begin position="26"/>
        <end position="155"/>
    </location>
</feature>
<dbReference type="KEGG" id="acru:HHL28_10775"/>
<sequence length="155" mass="16210">MTLSRPALLSLVALAGLMSAGQVAAQGTVRLAGSVNPNCNLQVQDLGATLNITGGSTLVRVGSIREYCNDKDGLTLTFTSSNGGALVGESGFRAGYSISYAGTSNWQALSVPYVVTRNNKQTNEPWRDLYVSLPANAQAHAGSYRDTVTVTIAAR</sequence>
<accession>A0A858R7V3</accession>
<protein>
    <recommendedName>
        <fullName evidence="4">Spore coat protein U domain-containing protein</fullName>
    </recommendedName>
</protein>
<reference evidence="2" key="1">
    <citation type="submission" date="2020-04" db="EMBL/GenBank/DDBJ databases">
        <title>A desert anoxygenic phototrophic bacterium fixes CO2 using RubisCO under aerobic conditions.</title>
        <authorList>
            <person name="Tang K."/>
        </authorList>
    </citation>
    <scope>NUCLEOTIDE SEQUENCE [LARGE SCALE GENOMIC DNA]</scope>
    <source>
        <strain evidence="2">MIMtkB3</strain>
    </source>
</reference>
<feature type="signal peptide" evidence="1">
    <location>
        <begin position="1"/>
        <end position="25"/>
    </location>
</feature>
<dbReference type="AlphaFoldDB" id="A0A858R7V3"/>
<proteinExistence type="predicted"/>
<gene>
    <name evidence="2" type="ORF">HHL28_10775</name>
</gene>
<dbReference type="EMBL" id="CP051775">
    <property type="protein sequence ID" value="QJE73510.1"/>
    <property type="molecule type" value="Genomic_DNA"/>
</dbReference>
<name>A0A858R7V3_9PROT</name>